<proteinExistence type="predicted"/>
<accession>A0AAN6UE44</accession>
<name>A0AAN6UE44_9PEZI</name>
<dbReference type="Proteomes" id="UP001304895">
    <property type="component" value="Unassembled WGS sequence"/>
</dbReference>
<keyword evidence="3" id="KW-1185">Reference proteome</keyword>
<dbReference type="EMBL" id="MU853428">
    <property type="protein sequence ID" value="KAK4131089.1"/>
    <property type="molecule type" value="Genomic_DNA"/>
</dbReference>
<organism evidence="2 3">
    <name type="scientific">Trichocladium antarcticum</name>
    <dbReference type="NCBI Taxonomy" id="1450529"/>
    <lineage>
        <taxon>Eukaryota</taxon>
        <taxon>Fungi</taxon>
        <taxon>Dikarya</taxon>
        <taxon>Ascomycota</taxon>
        <taxon>Pezizomycotina</taxon>
        <taxon>Sordariomycetes</taxon>
        <taxon>Sordariomycetidae</taxon>
        <taxon>Sordariales</taxon>
        <taxon>Chaetomiaceae</taxon>
        <taxon>Trichocladium</taxon>
    </lineage>
</organism>
<reference evidence="2" key="1">
    <citation type="journal article" date="2023" name="Mol. Phylogenet. Evol.">
        <title>Genome-scale phylogeny and comparative genomics of the fungal order Sordariales.</title>
        <authorList>
            <person name="Hensen N."/>
            <person name="Bonometti L."/>
            <person name="Westerberg I."/>
            <person name="Brannstrom I.O."/>
            <person name="Guillou S."/>
            <person name="Cros-Aarteil S."/>
            <person name="Calhoun S."/>
            <person name="Haridas S."/>
            <person name="Kuo A."/>
            <person name="Mondo S."/>
            <person name="Pangilinan J."/>
            <person name="Riley R."/>
            <person name="LaButti K."/>
            <person name="Andreopoulos B."/>
            <person name="Lipzen A."/>
            <person name="Chen C."/>
            <person name="Yan M."/>
            <person name="Daum C."/>
            <person name="Ng V."/>
            <person name="Clum A."/>
            <person name="Steindorff A."/>
            <person name="Ohm R.A."/>
            <person name="Martin F."/>
            <person name="Silar P."/>
            <person name="Natvig D.O."/>
            <person name="Lalanne C."/>
            <person name="Gautier V."/>
            <person name="Ament-Velasquez S.L."/>
            <person name="Kruys A."/>
            <person name="Hutchinson M.I."/>
            <person name="Powell A.J."/>
            <person name="Barry K."/>
            <person name="Miller A.N."/>
            <person name="Grigoriev I.V."/>
            <person name="Debuchy R."/>
            <person name="Gladieux P."/>
            <person name="Hiltunen Thoren M."/>
            <person name="Johannesson H."/>
        </authorList>
    </citation>
    <scope>NUCLEOTIDE SEQUENCE</scope>
    <source>
        <strain evidence="2">CBS 123565</strain>
    </source>
</reference>
<feature type="compositionally biased region" description="Polar residues" evidence="1">
    <location>
        <begin position="104"/>
        <end position="128"/>
    </location>
</feature>
<gene>
    <name evidence="2" type="ORF">BT67DRAFT_169700</name>
</gene>
<comment type="caution">
    <text evidence="2">The sequence shown here is derived from an EMBL/GenBank/DDBJ whole genome shotgun (WGS) entry which is preliminary data.</text>
</comment>
<feature type="region of interest" description="Disordered" evidence="1">
    <location>
        <begin position="103"/>
        <end position="128"/>
    </location>
</feature>
<sequence length="167" mass="18787">MRVRGGPSLTWWYAANSNMCDNNTQRNPLVVEHRWLTSFSSPPAQIHLGYRWRETGKETKTKMDGGGEGRKQLNHACIHPLPLSAVRNTRGLWQDRVYPLLSADGNQSSSQTGKQASPRTTHSNPDSHCENTTVLIDPQSLPFPSLFSRCVCWTLLVCFDVTGFPFE</sequence>
<evidence type="ECO:0000313" key="3">
    <source>
        <dbReference type="Proteomes" id="UP001304895"/>
    </source>
</evidence>
<protein>
    <submittedName>
        <fullName evidence="2">Uncharacterized protein</fullName>
    </submittedName>
</protein>
<dbReference type="AlphaFoldDB" id="A0AAN6UE44"/>
<evidence type="ECO:0000256" key="1">
    <source>
        <dbReference type="SAM" id="MobiDB-lite"/>
    </source>
</evidence>
<evidence type="ECO:0000313" key="2">
    <source>
        <dbReference type="EMBL" id="KAK4131089.1"/>
    </source>
</evidence>
<reference evidence="2" key="2">
    <citation type="submission" date="2023-05" db="EMBL/GenBank/DDBJ databases">
        <authorList>
            <consortium name="Lawrence Berkeley National Laboratory"/>
            <person name="Steindorff A."/>
            <person name="Hensen N."/>
            <person name="Bonometti L."/>
            <person name="Westerberg I."/>
            <person name="Brannstrom I.O."/>
            <person name="Guillou S."/>
            <person name="Cros-Aarteil S."/>
            <person name="Calhoun S."/>
            <person name="Haridas S."/>
            <person name="Kuo A."/>
            <person name="Mondo S."/>
            <person name="Pangilinan J."/>
            <person name="Riley R."/>
            <person name="Labutti K."/>
            <person name="Andreopoulos B."/>
            <person name="Lipzen A."/>
            <person name="Chen C."/>
            <person name="Yanf M."/>
            <person name="Daum C."/>
            <person name="Ng V."/>
            <person name="Clum A."/>
            <person name="Ohm R."/>
            <person name="Martin F."/>
            <person name="Silar P."/>
            <person name="Natvig D."/>
            <person name="Lalanne C."/>
            <person name="Gautier V."/>
            <person name="Ament-Velasquez S.L."/>
            <person name="Kruys A."/>
            <person name="Hutchinson M.I."/>
            <person name="Powell A.J."/>
            <person name="Barry K."/>
            <person name="Miller A.N."/>
            <person name="Grigoriev I.V."/>
            <person name="Debuchy R."/>
            <person name="Gladieux P."/>
            <person name="Thoren M.H."/>
            <person name="Johannesson H."/>
        </authorList>
    </citation>
    <scope>NUCLEOTIDE SEQUENCE</scope>
    <source>
        <strain evidence="2">CBS 123565</strain>
    </source>
</reference>